<dbReference type="InterPro" id="IPR046342">
    <property type="entry name" value="CBS_dom_sf"/>
</dbReference>
<comment type="caution">
    <text evidence="11">The sequence shown here is derived from an EMBL/GenBank/DDBJ whole genome shotgun (WGS) entry which is preliminary data.</text>
</comment>
<evidence type="ECO:0000256" key="1">
    <source>
        <dbReference type="ARBA" id="ARBA00004141"/>
    </source>
</evidence>
<dbReference type="InterPro" id="IPR036739">
    <property type="entry name" value="SLC41_membr_dom_sf"/>
</dbReference>
<feature type="transmembrane region" description="Helical" evidence="9">
    <location>
        <begin position="279"/>
        <end position="300"/>
    </location>
</feature>
<feature type="transmembrane region" description="Helical" evidence="9">
    <location>
        <begin position="306"/>
        <end position="331"/>
    </location>
</feature>
<comment type="similarity">
    <text evidence="2 9">Belongs to the SLC41A transporter family.</text>
</comment>
<dbReference type="NCBIfam" id="TIGR00400">
    <property type="entry name" value="mgtE"/>
    <property type="match status" value="1"/>
</dbReference>
<name>A0A7C0U6J9_9BACT</name>
<comment type="subunit">
    <text evidence="9">Homodimer.</text>
</comment>
<proteinExistence type="inferred from homology"/>
<evidence type="ECO:0000256" key="8">
    <source>
        <dbReference type="PROSITE-ProRule" id="PRU00703"/>
    </source>
</evidence>
<keyword evidence="4 9" id="KW-0812">Transmembrane</keyword>
<dbReference type="InterPro" id="IPR006668">
    <property type="entry name" value="Mg_transptr_MgtE_intracell_dom"/>
</dbReference>
<dbReference type="SUPFAM" id="SSF54631">
    <property type="entry name" value="CBS-domain pair"/>
    <property type="match status" value="1"/>
</dbReference>
<dbReference type="Pfam" id="PF01769">
    <property type="entry name" value="MgtE"/>
    <property type="match status" value="1"/>
</dbReference>
<evidence type="ECO:0000256" key="7">
    <source>
        <dbReference type="ARBA" id="ARBA00023136"/>
    </source>
</evidence>
<dbReference type="SUPFAM" id="SSF158791">
    <property type="entry name" value="MgtE N-terminal domain-like"/>
    <property type="match status" value="1"/>
</dbReference>
<dbReference type="GO" id="GO:0015095">
    <property type="term" value="F:magnesium ion transmembrane transporter activity"/>
    <property type="evidence" value="ECO:0007669"/>
    <property type="project" value="UniProtKB-UniRule"/>
</dbReference>
<dbReference type="InterPro" id="IPR006669">
    <property type="entry name" value="MgtE_transporter"/>
</dbReference>
<feature type="transmembrane region" description="Helical" evidence="9">
    <location>
        <begin position="352"/>
        <end position="373"/>
    </location>
</feature>
<dbReference type="EMBL" id="DQWS01000123">
    <property type="protein sequence ID" value="HDD53061.1"/>
    <property type="molecule type" value="Genomic_DNA"/>
</dbReference>
<feature type="transmembrane region" description="Helical" evidence="9">
    <location>
        <begin position="379"/>
        <end position="404"/>
    </location>
</feature>
<dbReference type="GO" id="GO:0005886">
    <property type="term" value="C:plasma membrane"/>
    <property type="evidence" value="ECO:0007669"/>
    <property type="project" value="UniProtKB-SubCell"/>
</dbReference>
<dbReference type="SMART" id="SM00924">
    <property type="entry name" value="MgtE_N"/>
    <property type="match status" value="1"/>
</dbReference>
<dbReference type="Proteomes" id="UP000885690">
    <property type="component" value="Unassembled WGS sequence"/>
</dbReference>
<dbReference type="PANTHER" id="PTHR43773">
    <property type="entry name" value="MAGNESIUM TRANSPORTER MGTE"/>
    <property type="match status" value="1"/>
</dbReference>
<dbReference type="PROSITE" id="PS51371">
    <property type="entry name" value="CBS"/>
    <property type="match status" value="2"/>
</dbReference>
<feature type="transmembrane region" description="Helical" evidence="9">
    <location>
        <begin position="425"/>
        <end position="442"/>
    </location>
</feature>
<accession>A0A7C0U6J9</accession>
<evidence type="ECO:0000256" key="2">
    <source>
        <dbReference type="ARBA" id="ARBA00009749"/>
    </source>
</evidence>
<feature type="domain" description="CBS" evidence="10">
    <location>
        <begin position="135"/>
        <end position="196"/>
    </location>
</feature>
<protein>
    <recommendedName>
        <fullName evidence="9">Magnesium transporter MgtE</fullName>
    </recommendedName>
</protein>
<keyword evidence="7 9" id="KW-0472">Membrane</keyword>
<keyword evidence="9" id="KW-1003">Cell membrane</keyword>
<keyword evidence="3 9" id="KW-0813">Transport</keyword>
<comment type="subcellular location">
    <subcellularLocation>
        <location evidence="9">Cell membrane</location>
        <topology evidence="9">Multi-pass membrane protein</topology>
    </subcellularLocation>
    <subcellularLocation>
        <location evidence="1">Membrane</location>
        <topology evidence="1">Multi-pass membrane protein</topology>
    </subcellularLocation>
</comment>
<dbReference type="PANTHER" id="PTHR43773:SF1">
    <property type="entry name" value="MAGNESIUM TRANSPORTER MGTE"/>
    <property type="match status" value="1"/>
</dbReference>
<dbReference type="Pfam" id="PF00571">
    <property type="entry name" value="CBS"/>
    <property type="match status" value="2"/>
</dbReference>
<evidence type="ECO:0000313" key="11">
    <source>
        <dbReference type="EMBL" id="HDD53061.1"/>
    </source>
</evidence>
<evidence type="ECO:0000256" key="9">
    <source>
        <dbReference type="RuleBase" id="RU362011"/>
    </source>
</evidence>
<dbReference type="Pfam" id="PF03448">
    <property type="entry name" value="MgtE_N"/>
    <property type="match status" value="1"/>
</dbReference>
<keyword evidence="6 9" id="KW-1133">Transmembrane helix</keyword>
<feature type="domain" description="CBS" evidence="10">
    <location>
        <begin position="197"/>
        <end position="253"/>
    </location>
</feature>
<organism evidence="11">
    <name type="scientific">Thermosulfidibacter takaii</name>
    <dbReference type="NCBI Taxonomy" id="412593"/>
    <lineage>
        <taxon>Bacteria</taxon>
        <taxon>Pseudomonadati</taxon>
        <taxon>Thermosulfidibacterota</taxon>
        <taxon>Thermosulfidibacteria</taxon>
        <taxon>Thermosulfidibacterales</taxon>
        <taxon>Thermosulfidibacteraceae</taxon>
    </lineage>
</organism>
<evidence type="ECO:0000256" key="5">
    <source>
        <dbReference type="ARBA" id="ARBA00022842"/>
    </source>
</evidence>
<dbReference type="Gene3D" id="1.25.60.10">
    <property type="entry name" value="MgtE N-terminal domain-like"/>
    <property type="match status" value="1"/>
</dbReference>
<dbReference type="InterPro" id="IPR000644">
    <property type="entry name" value="CBS_dom"/>
</dbReference>
<reference evidence="11" key="1">
    <citation type="journal article" date="2020" name="mSystems">
        <title>Genome- and Community-Level Interaction Insights into Carbon Utilization and Element Cycling Functions of Hydrothermarchaeota in Hydrothermal Sediment.</title>
        <authorList>
            <person name="Zhou Z."/>
            <person name="Liu Y."/>
            <person name="Xu W."/>
            <person name="Pan J."/>
            <person name="Luo Z.H."/>
            <person name="Li M."/>
        </authorList>
    </citation>
    <scope>NUCLEOTIDE SEQUENCE [LARGE SCALE GENOMIC DNA]</scope>
    <source>
        <strain evidence="11">HyVt-115</strain>
    </source>
</reference>
<sequence length="443" mass="49433">MNHTSRLALESARRLLRKGAYSHLKKILDKLHAADIALLMGQLSHKERLEIFNLLEPNKAAQVLVEMDSLLQVEVLENMEPQEILKILSHLPPDEAVDILDTLPDDKREELLPYIEEEDVDRLLSYREETAGRIMTTDYLALPEDMTVEEAIEEVRRSREEEVFYIYVVDSRNHLVGVLSLRQLILQDPKAKLKDVMNPDVIRVKVDMDQEEVARVVARYNLLAVPVVDDNNHLMGVVTVDDIIDIVQEEATEDIYKMVGTSADELWEASTLKVAWFRLPWLAFTLVGEMASGLVIRHYHRTISEFVAVAFFVPLIMALAGAVGNQTQTIIVRAMATGRMEGMAWRILKRQLGVGSIMGLVGGVLATGLVTLVQHNLLLGASVGVSLFLSMTISSVIGVLVPVFSKRLGVDPAFTVPSIATLNDIMGTFIYLSLATCLLVRIS</sequence>
<evidence type="ECO:0000256" key="4">
    <source>
        <dbReference type="ARBA" id="ARBA00022692"/>
    </source>
</evidence>
<dbReference type="Gene3D" id="3.10.580.10">
    <property type="entry name" value="CBS-domain"/>
    <property type="match status" value="1"/>
</dbReference>
<dbReference type="CDD" id="cd04606">
    <property type="entry name" value="CBS_pair_Mg_transporter"/>
    <property type="match status" value="1"/>
</dbReference>
<keyword evidence="9" id="KW-0479">Metal-binding</keyword>
<evidence type="ECO:0000256" key="3">
    <source>
        <dbReference type="ARBA" id="ARBA00022448"/>
    </source>
</evidence>
<dbReference type="AlphaFoldDB" id="A0A7C0U6J9"/>
<dbReference type="SMART" id="SM00116">
    <property type="entry name" value="CBS"/>
    <property type="match status" value="2"/>
</dbReference>
<keyword evidence="5 9" id="KW-0460">Magnesium</keyword>
<gene>
    <name evidence="11" type="primary">mgtE</name>
    <name evidence="11" type="ORF">ENF32_03205</name>
</gene>
<evidence type="ECO:0000259" key="10">
    <source>
        <dbReference type="PROSITE" id="PS51371"/>
    </source>
</evidence>
<evidence type="ECO:0000256" key="6">
    <source>
        <dbReference type="ARBA" id="ARBA00022989"/>
    </source>
</evidence>
<dbReference type="InterPro" id="IPR006667">
    <property type="entry name" value="SLC41_membr_dom"/>
</dbReference>
<comment type="function">
    <text evidence="9">Acts as a magnesium transporter.</text>
</comment>
<keyword evidence="8" id="KW-0129">CBS domain</keyword>
<dbReference type="Gene3D" id="1.10.357.20">
    <property type="entry name" value="SLC41 divalent cation transporters, integral membrane domain"/>
    <property type="match status" value="1"/>
</dbReference>
<dbReference type="GO" id="GO:0046872">
    <property type="term" value="F:metal ion binding"/>
    <property type="evidence" value="ECO:0007669"/>
    <property type="project" value="UniProtKB-KW"/>
</dbReference>
<dbReference type="InterPro" id="IPR038076">
    <property type="entry name" value="MgtE_N_sf"/>
</dbReference>
<dbReference type="SUPFAM" id="SSF161093">
    <property type="entry name" value="MgtE membrane domain-like"/>
    <property type="match status" value="1"/>
</dbReference>